<dbReference type="EMBL" id="JACHJU010000004">
    <property type="protein sequence ID" value="MBB4942851.1"/>
    <property type="molecule type" value="Genomic_DNA"/>
</dbReference>
<gene>
    <name evidence="2" type="ORF">FHR32_007251</name>
</gene>
<dbReference type="AlphaFoldDB" id="A0A7W7S4M0"/>
<dbReference type="Proteomes" id="UP000534286">
    <property type="component" value="Unassembled WGS sequence"/>
</dbReference>
<keyword evidence="1" id="KW-1133">Transmembrane helix</keyword>
<comment type="caution">
    <text evidence="2">The sequence shown here is derived from an EMBL/GenBank/DDBJ whole genome shotgun (WGS) entry which is preliminary data.</text>
</comment>
<name>A0A7W7S4M0_9ACTN</name>
<accession>A0A7W7S4M0</accession>
<organism evidence="2 3">
    <name type="scientific">Streptosporangium album</name>
    <dbReference type="NCBI Taxonomy" id="47479"/>
    <lineage>
        <taxon>Bacteria</taxon>
        <taxon>Bacillati</taxon>
        <taxon>Actinomycetota</taxon>
        <taxon>Actinomycetes</taxon>
        <taxon>Streptosporangiales</taxon>
        <taxon>Streptosporangiaceae</taxon>
        <taxon>Streptosporangium</taxon>
    </lineage>
</organism>
<reference evidence="2 3" key="1">
    <citation type="submission" date="2020-08" db="EMBL/GenBank/DDBJ databases">
        <title>Sequencing the genomes of 1000 actinobacteria strains.</title>
        <authorList>
            <person name="Klenk H.-P."/>
        </authorList>
    </citation>
    <scope>NUCLEOTIDE SEQUENCE [LARGE SCALE GENOMIC DNA]</scope>
    <source>
        <strain evidence="2 3">DSM 43023</strain>
    </source>
</reference>
<proteinExistence type="predicted"/>
<keyword evidence="1" id="KW-0812">Transmembrane</keyword>
<sequence>MWAFASPPRAAKALLWIHILNQVGAYAIAFLAVLAGPDLGDRPGDLRGRGADLLMTLYGSAQCCSSKMLTWLISRVRL</sequence>
<keyword evidence="3" id="KW-1185">Reference proteome</keyword>
<protein>
    <submittedName>
        <fullName evidence="2">Uncharacterized protein</fullName>
    </submittedName>
</protein>
<evidence type="ECO:0000313" key="3">
    <source>
        <dbReference type="Proteomes" id="UP000534286"/>
    </source>
</evidence>
<keyword evidence="1" id="KW-0472">Membrane</keyword>
<feature type="transmembrane region" description="Helical" evidence="1">
    <location>
        <begin position="12"/>
        <end position="35"/>
    </location>
</feature>
<evidence type="ECO:0000313" key="2">
    <source>
        <dbReference type="EMBL" id="MBB4942851.1"/>
    </source>
</evidence>
<dbReference type="RefSeq" id="WP_184758805.1">
    <property type="nucleotide sequence ID" value="NZ_BAABEK010000073.1"/>
</dbReference>
<evidence type="ECO:0000256" key="1">
    <source>
        <dbReference type="SAM" id="Phobius"/>
    </source>
</evidence>